<evidence type="ECO:0000313" key="3">
    <source>
        <dbReference type="EMBL" id="GAA4403873.1"/>
    </source>
</evidence>
<evidence type="ECO:0000259" key="2">
    <source>
        <dbReference type="PROSITE" id="PS50846"/>
    </source>
</evidence>
<dbReference type="CDD" id="cd00371">
    <property type="entry name" value="HMA"/>
    <property type="match status" value="1"/>
</dbReference>
<dbReference type="Gene3D" id="3.30.70.100">
    <property type="match status" value="1"/>
</dbReference>
<organism evidence="3 4">
    <name type="scientific">Nibrella viscosa</name>
    <dbReference type="NCBI Taxonomy" id="1084524"/>
    <lineage>
        <taxon>Bacteria</taxon>
        <taxon>Pseudomonadati</taxon>
        <taxon>Bacteroidota</taxon>
        <taxon>Cytophagia</taxon>
        <taxon>Cytophagales</taxon>
        <taxon>Spirosomataceae</taxon>
        <taxon>Nibrella</taxon>
    </lineage>
</organism>
<dbReference type="PROSITE" id="PS50846">
    <property type="entry name" value="HMA_2"/>
    <property type="match status" value="1"/>
</dbReference>
<feature type="domain" description="HMA" evidence="2">
    <location>
        <begin position="25"/>
        <end position="93"/>
    </location>
</feature>
<keyword evidence="1" id="KW-0732">Signal</keyword>
<accession>A0ABP8KBT6</accession>
<dbReference type="RefSeq" id="WP_345266622.1">
    <property type="nucleotide sequence ID" value="NZ_BAABHB010000003.1"/>
</dbReference>
<feature type="chain" id="PRO_5046689152" description="HMA domain-containing protein" evidence="1">
    <location>
        <begin position="24"/>
        <end position="119"/>
    </location>
</feature>
<sequence length="119" mass="13313">MKNLLFGLIAALMLTTGTAYRTADDKEKEVKIKTSAICEMCKERIERNLAFEKGVKESNLNLDNKVVTVKYNPKKTDAAKIKANISKSGYDADEVTADEKGYNKLPSCCKKDNKEHAHQ</sequence>
<keyword evidence="4" id="KW-1185">Reference proteome</keyword>
<dbReference type="Pfam" id="PF00403">
    <property type="entry name" value="HMA"/>
    <property type="match status" value="1"/>
</dbReference>
<gene>
    <name evidence="3" type="ORF">GCM10023187_20340</name>
</gene>
<dbReference type="InterPro" id="IPR036163">
    <property type="entry name" value="HMA_dom_sf"/>
</dbReference>
<evidence type="ECO:0000256" key="1">
    <source>
        <dbReference type="SAM" id="SignalP"/>
    </source>
</evidence>
<proteinExistence type="predicted"/>
<dbReference type="SUPFAM" id="SSF55008">
    <property type="entry name" value="HMA, heavy metal-associated domain"/>
    <property type="match status" value="1"/>
</dbReference>
<evidence type="ECO:0000313" key="4">
    <source>
        <dbReference type="Proteomes" id="UP001500936"/>
    </source>
</evidence>
<reference evidence="4" key="1">
    <citation type="journal article" date="2019" name="Int. J. Syst. Evol. Microbiol.">
        <title>The Global Catalogue of Microorganisms (GCM) 10K type strain sequencing project: providing services to taxonomists for standard genome sequencing and annotation.</title>
        <authorList>
            <consortium name="The Broad Institute Genomics Platform"/>
            <consortium name="The Broad Institute Genome Sequencing Center for Infectious Disease"/>
            <person name="Wu L."/>
            <person name="Ma J."/>
        </authorList>
    </citation>
    <scope>NUCLEOTIDE SEQUENCE [LARGE SCALE GENOMIC DNA]</scope>
    <source>
        <strain evidence="4">JCM 17925</strain>
    </source>
</reference>
<dbReference type="Proteomes" id="UP001500936">
    <property type="component" value="Unassembled WGS sequence"/>
</dbReference>
<comment type="caution">
    <text evidence="3">The sequence shown here is derived from an EMBL/GenBank/DDBJ whole genome shotgun (WGS) entry which is preliminary data.</text>
</comment>
<dbReference type="InterPro" id="IPR006121">
    <property type="entry name" value="HMA_dom"/>
</dbReference>
<feature type="signal peptide" evidence="1">
    <location>
        <begin position="1"/>
        <end position="23"/>
    </location>
</feature>
<dbReference type="EMBL" id="BAABHB010000003">
    <property type="protein sequence ID" value="GAA4403873.1"/>
    <property type="molecule type" value="Genomic_DNA"/>
</dbReference>
<protein>
    <recommendedName>
        <fullName evidence="2">HMA domain-containing protein</fullName>
    </recommendedName>
</protein>
<name>A0ABP8KBT6_9BACT</name>